<dbReference type="Gene3D" id="3.40.50.620">
    <property type="entry name" value="HUPs"/>
    <property type="match status" value="1"/>
</dbReference>
<feature type="domain" description="UspA" evidence="1">
    <location>
        <begin position="29"/>
        <end position="187"/>
    </location>
</feature>
<protein>
    <recommendedName>
        <fullName evidence="1">UspA domain-containing protein</fullName>
    </recommendedName>
</protein>
<organism evidence="2 3">
    <name type="scientific">Coptis chinensis</name>
    <dbReference type="NCBI Taxonomy" id="261450"/>
    <lineage>
        <taxon>Eukaryota</taxon>
        <taxon>Viridiplantae</taxon>
        <taxon>Streptophyta</taxon>
        <taxon>Embryophyta</taxon>
        <taxon>Tracheophyta</taxon>
        <taxon>Spermatophyta</taxon>
        <taxon>Magnoliopsida</taxon>
        <taxon>Ranunculales</taxon>
        <taxon>Ranunculaceae</taxon>
        <taxon>Coptidoideae</taxon>
        <taxon>Coptis</taxon>
    </lineage>
</organism>
<dbReference type="SUPFAM" id="SSF52402">
    <property type="entry name" value="Adenine nucleotide alpha hydrolases-like"/>
    <property type="match status" value="1"/>
</dbReference>
<evidence type="ECO:0000313" key="3">
    <source>
        <dbReference type="Proteomes" id="UP000631114"/>
    </source>
</evidence>
<dbReference type="PRINTS" id="PR01438">
    <property type="entry name" value="UNVRSLSTRESS"/>
</dbReference>
<evidence type="ECO:0000259" key="1">
    <source>
        <dbReference type="Pfam" id="PF00582"/>
    </source>
</evidence>
<dbReference type="InterPro" id="IPR006016">
    <property type="entry name" value="UspA"/>
</dbReference>
<comment type="caution">
    <text evidence="2">The sequence shown here is derived from an EMBL/GenBank/DDBJ whole genome shotgun (WGS) entry which is preliminary data.</text>
</comment>
<accession>A0A835HQ08</accession>
<dbReference type="PANTHER" id="PTHR31964">
    <property type="entry name" value="ADENINE NUCLEOTIDE ALPHA HYDROLASES-LIKE SUPERFAMILY PROTEIN"/>
    <property type="match status" value="1"/>
</dbReference>
<dbReference type="OrthoDB" id="843225at2759"/>
<dbReference type="EMBL" id="JADFTS010000006">
    <property type="protein sequence ID" value="KAF9602232.1"/>
    <property type="molecule type" value="Genomic_DNA"/>
</dbReference>
<reference evidence="2 3" key="1">
    <citation type="submission" date="2020-10" db="EMBL/GenBank/DDBJ databases">
        <title>The Coptis chinensis genome and diversification of protoberbering-type alkaloids.</title>
        <authorList>
            <person name="Wang B."/>
            <person name="Shu S."/>
            <person name="Song C."/>
            <person name="Liu Y."/>
        </authorList>
    </citation>
    <scope>NUCLEOTIDE SEQUENCE [LARGE SCALE GENOMIC DNA]</scope>
    <source>
        <strain evidence="2">HL-2020</strain>
        <tissue evidence="2">Leaf</tissue>
    </source>
</reference>
<dbReference type="InterPro" id="IPR006015">
    <property type="entry name" value="Universal_stress_UspA"/>
</dbReference>
<dbReference type="Proteomes" id="UP000631114">
    <property type="component" value="Unassembled WGS sequence"/>
</dbReference>
<keyword evidence="3" id="KW-1185">Reference proteome</keyword>
<gene>
    <name evidence="2" type="ORF">IFM89_025942</name>
</gene>
<dbReference type="AlphaFoldDB" id="A0A835HQ08"/>
<dbReference type="CDD" id="cd23659">
    <property type="entry name" value="USP_At3g01520-like"/>
    <property type="match status" value="1"/>
</dbReference>
<proteinExistence type="predicted"/>
<evidence type="ECO:0000313" key="2">
    <source>
        <dbReference type="EMBL" id="KAF9602232.1"/>
    </source>
</evidence>
<sequence length="190" mass="21179">MEMRSEEAEETMQQQQVQVPPVLEEKKKKRVMVALDEHEGSFYALKWDLNNLFTTCDHGLGVDQQDVGIMIIVHVQLPFQHYIYPGPAGPAVYGNTSVMESVKKAQEHNSAILLSCAVQICEEKPTKVETVVLDGDPKEMICQAAEQTHPDILVVGSRGLSKLKRTFLGSVSDYCAHHVKCPILIVKPPK</sequence>
<dbReference type="PANTHER" id="PTHR31964:SF124">
    <property type="entry name" value="ADENINE NUCLEOTIDE ALPHA HYDROLASES-LIKE SUPERFAMILY PROTEIN"/>
    <property type="match status" value="1"/>
</dbReference>
<dbReference type="InterPro" id="IPR014729">
    <property type="entry name" value="Rossmann-like_a/b/a_fold"/>
</dbReference>
<dbReference type="Pfam" id="PF00582">
    <property type="entry name" value="Usp"/>
    <property type="match status" value="1"/>
</dbReference>
<name>A0A835HQ08_9MAGN</name>